<dbReference type="AlphaFoldDB" id="A0A1Y3AUZ0"/>
<accession>A0A1Y3AUZ0</accession>
<keyword evidence="3" id="KW-1185">Reference proteome</keyword>
<organism evidence="2 3">
    <name type="scientific">Euroglyphus maynei</name>
    <name type="common">Mayne's house dust mite</name>
    <dbReference type="NCBI Taxonomy" id="6958"/>
    <lineage>
        <taxon>Eukaryota</taxon>
        <taxon>Metazoa</taxon>
        <taxon>Ecdysozoa</taxon>
        <taxon>Arthropoda</taxon>
        <taxon>Chelicerata</taxon>
        <taxon>Arachnida</taxon>
        <taxon>Acari</taxon>
        <taxon>Acariformes</taxon>
        <taxon>Sarcoptiformes</taxon>
        <taxon>Astigmata</taxon>
        <taxon>Psoroptidia</taxon>
        <taxon>Analgoidea</taxon>
        <taxon>Pyroglyphidae</taxon>
        <taxon>Pyroglyphinae</taxon>
        <taxon>Euroglyphus</taxon>
    </lineage>
</organism>
<evidence type="ECO:0000313" key="3">
    <source>
        <dbReference type="Proteomes" id="UP000194236"/>
    </source>
</evidence>
<comment type="caution">
    <text evidence="2">The sequence shown here is derived from an EMBL/GenBank/DDBJ whole genome shotgun (WGS) entry which is preliminary data.</text>
</comment>
<feature type="region of interest" description="Disordered" evidence="1">
    <location>
        <begin position="42"/>
        <end position="67"/>
    </location>
</feature>
<evidence type="ECO:0000256" key="1">
    <source>
        <dbReference type="SAM" id="MobiDB-lite"/>
    </source>
</evidence>
<protein>
    <submittedName>
        <fullName evidence="2">Uncharacterized protein</fullName>
    </submittedName>
</protein>
<feature type="non-terminal residue" evidence="2">
    <location>
        <position position="216"/>
    </location>
</feature>
<gene>
    <name evidence="2" type="ORF">BLA29_007041</name>
</gene>
<name>A0A1Y3AUZ0_EURMA</name>
<dbReference type="Proteomes" id="UP000194236">
    <property type="component" value="Unassembled WGS sequence"/>
</dbReference>
<proteinExistence type="predicted"/>
<dbReference type="EMBL" id="MUJZ01059980">
    <property type="protein sequence ID" value="OTF71634.1"/>
    <property type="molecule type" value="Genomic_DNA"/>
</dbReference>
<sequence>MPISASNKHQQESFLPTSLISLFEYLLQSFDKKTSNQLDGPLFQKLEPNSNNIMPNDENDSNSMKSSTIPATNYLGTILNDYDEEDRKFFEYNLPDYENSDNPYNTHVINKGECETINGTIGECRAPSVCLKREPKRSSFSLCEWSHHRLTGARIPIKLCCEKRQSSTIKDLTNEADVEKQWEKQLALGFGGNGQSSIDSFWNLVSHPMAFQMQNP</sequence>
<evidence type="ECO:0000313" key="2">
    <source>
        <dbReference type="EMBL" id="OTF71634.1"/>
    </source>
</evidence>
<reference evidence="2 3" key="1">
    <citation type="submission" date="2017-03" db="EMBL/GenBank/DDBJ databases">
        <title>Genome Survey of Euroglyphus maynei.</title>
        <authorList>
            <person name="Arlian L.G."/>
            <person name="Morgan M.S."/>
            <person name="Rider S.D."/>
        </authorList>
    </citation>
    <scope>NUCLEOTIDE SEQUENCE [LARGE SCALE GENOMIC DNA]</scope>
    <source>
        <strain evidence="2">Arlian Lab</strain>
        <tissue evidence="2">Whole body</tissue>
    </source>
</reference>